<dbReference type="RefSeq" id="WP_213259561.1">
    <property type="nucleotide sequence ID" value="NZ_JAGYWA010000008.1"/>
</dbReference>
<protein>
    <submittedName>
        <fullName evidence="1">SGNH/GDSL hydrolase family protein</fullName>
    </submittedName>
</protein>
<dbReference type="Gene3D" id="3.40.50.1110">
    <property type="entry name" value="SGNH hydrolase"/>
    <property type="match status" value="2"/>
</dbReference>
<evidence type="ECO:0000313" key="1">
    <source>
        <dbReference type="EMBL" id="MFC4749747.1"/>
    </source>
</evidence>
<dbReference type="Proteomes" id="UP001595935">
    <property type="component" value="Unassembled WGS sequence"/>
</dbReference>
<dbReference type="EMBL" id="JBHSGV010000008">
    <property type="protein sequence ID" value="MFC4749747.1"/>
    <property type="molecule type" value="Genomic_DNA"/>
</dbReference>
<comment type="caution">
    <text evidence="1">The sequence shown here is derived from an EMBL/GenBank/DDBJ whole genome shotgun (WGS) entry which is preliminary data.</text>
</comment>
<organism evidence="1 2">
    <name type="scientific">Flavobacterium branchiicola</name>
    <dbReference type="NCBI Taxonomy" id="1114875"/>
    <lineage>
        <taxon>Bacteria</taxon>
        <taxon>Pseudomonadati</taxon>
        <taxon>Bacteroidota</taxon>
        <taxon>Flavobacteriia</taxon>
        <taxon>Flavobacteriales</taxon>
        <taxon>Flavobacteriaceae</taxon>
        <taxon>Flavobacterium</taxon>
    </lineage>
</organism>
<proteinExistence type="predicted"/>
<keyword evidence="1" id="KW-0378">Hydrolase</keyword>
<evidence type="ECO:0000313" key="2">
    <source>
        <dbReference type="Proteomes" id="UP001595935"/>
    </source>
</evidence>
<dbReference type="SUPFAM" id="SSF52266">
    <property type="entry name" value="SGNH hydrolase"/>
    <property type="match status" value="1"/>
</dbReference>
<dbReference type="PROSITE" id="PS51257">
    <property type="entry name" value="PROKAR_LIPOPROTEIN"/>
    <property type="match status" value="1"/>
</dbReference>
<gene>
    <name evidence="1" type="ORF">ACFO5S_20005</name>
</gene>
<name>A0ABV9PJU2_9FLAO</name>
<dbReference type="GO" id="GO:0016787">
    <property type="term" value="F:hydrolase activity"/>
    <property type="evidence" value="ECO:0007669"/>
    <property type="project" value="UniProtKB-KW"/>
</dbReference>
<accession>A0ABV9PJU2</accession>
<dbReference type="InterPro" id="IPR036514">
    <property type="entry name" value="SGNH_hydro_sf"/>
</dbReference>
<keyword evidence="2" id="KW-1185">Reference proteome</keyword>
<reference evidence="2" key="1">
    <citation type="journal article" date="2019" name="Int. J. Syst. Evol. Microbiol.">
        <title>The Global Catalogue of Microorganisms (GCM) 10K type strain sequencing project: providing services to taxonomists for standard genome sequencing and annotation.</title>
        <authorList>
            <consortium name="The Broad Institute Genomics Platform"/>
            <consortium name="The Broad Institute Genome Sequencing Center for Infectious Disease"/>
            <person name="Wu L."/>
            <person name="Ma J."/>
        </authorList>
    </citation>
    <scope>NUCLEOTIDE SEQUENCE [LARGE SCALE GENOMIC DNA]</scope>
    <source>
        <strain evidence="2">WYCCWR 13023</strain>
    </source>
</reference>
<sequence length="492" mass="51642">MIKNFKWLVLVSLTFMACNSDDDVVAPIDSSDGMPLTAGSANFSKYVALGDSFAAGFSDNALFIKGQQGAYPNVLAQQFVLVGGGEFKTPLTNDNIGGLLLGGTVISGPRLYFNGKAPAPVDGVPTTEVTAHLSGTFNNLGVPGARSYHLVAPGYGNVGGVAIGKANPYFARFASSPTTTVLEDAIAQSPTFFSLWIGGNDVLGYATSGGSGKDQTGNMDPSTYSGSDITDPTVFKTVYNNIINGLTAKGAKGVIANLPNITSLPYFTTVPYNPVALPADKAAQLNAGYAAYNGGLQQMKSLGLLTADEVAKRTINFVAGSNAVVIVDSYLTDLSAYRLPSYRHATKDDLVVLTAMNFIGTLVNEDQTKVNGVSVPLEDKWVLTKNEIAEVAKATKLYNETIKEVATAKNLALLDTEVLMTQIAGAGISANGFTMKSTFVTGGTFSLDGVHPSPRGYALIANKFIEAINAKYGSNLNGVNIGNYPVLFPKQL</sequence>